<dbReference type="InterPro" id="IPR001245">
    <property type="entry name" value="Ser-Thr/Tyr_kinase_cat_dom"/>
</dbReference>
<keyword evidence="2" id="KW-0067">ATP-binding</keyword>
<evidence type="ECO:0000313" key="6">
    <source>
        <dbReference type="WBParaSite" id="HPBE_0001117401-mRNA-1"/>
    </source>
</evidence>
<evidence type="ECO:0000313" key="5">
    <source>
        <dbReference type="Proteomes" id="UP000050761"/>
    </source>
</evidence>
<gene>
    <name evidence="4" type="ORF">HPBE_LOCUS11175</name>
</gene>
<reference evidence="6" key="2">
    <citation type="submission" date="2019-09" db="UniProtKB">
        <authorList>
            <consortium name="WormBaseParasite"/>
        </authorList>
    </citation>
    <scope>IDENTIFICATION</scope>
</reference>
<dbReference type="GO" id="GO:0005524">
    <property type="term" value="F:ATP binding"/>
    <property type="evidence" value="ECO:0007669"/>
    <property type="project" value="UniProtKB-KW"/>
</dbReference>
<dbReference type="AlphaFoldDB" id="A0A183FT23"/>
<evidence type="ECO:0000259" key="3">
    <source>
        <dbReference type="Pfam" id="PF07714"/>
    </source>
</evidence>
<feature type="domain" description="Serine-threonine/tyrosine-protein kinase catalytic" evidence="3">
    <location>
        <begin position="65"/>
        <end position="115"/>
    </location>
</feature>
<keyword evidence="1" id="KW-0547">Nucleotide-binding</keyword>
<sequence length="128" mass="14747">MKTVLSARWNGKNHHFVVNEGDGKVMIDKVRFANVYDMIRYYMQEKKPVTESIGAILKAPVPRQDWELKHESVAVKVSKSQTVTKRIITEICKEARIMRSYRHRNVVKFYGVAVDRVAGTGKAFCCEE</sequence>
<dbReference type="EMBL" id="UZAH01027009">
    <property type="protein sequence ID" value="VDO87704.1"/>
    <property type="molecule type" value="Genomic_DNA"/>
</dbReference>
<keyword evidence="5" id="KW-1185">Reference proteome</keyword>
<dbReference type="Pfam" id="PF07714">
    <property type="entry name" value="PK_Tyr_Ser-Thr"/>
    <property type="match status" value="1"/>
</dbReference>
<dbReference type="PANTHER" id="PTHR24418">
    <property type="entry name" value="TYROSINE-PROTEIN KINASE"/>
    <property type="match status" value="1"/>
</dbReference>
<evidence type="ECO:0000313" key="4">
    <source>
        <dbReference type="EMBL" id="VDO87704.1"/>
    </source>
</evidence>
<name>A0A183FT23_HELPZ</name>
<evidence type="ECO:0000256" key="2">
    <source>
        <dbReference type="ARBA" id="ARBA00022840"/>
    </source>
</evidence>
<evidence type="ECO:0000256" key="1">
    <source>
        <dbReference type="ARBA" id="ARBA00022741"/>
    </source>
</evidence>
<dbReference type="InterPro" id="IPR011009">
    <property type="entry name" value="Kinase-like_dom_sf"/>
</dbReference>
<dbReference type="GO" id="GO:0004672">
    <property type="term" value="F:protein kinase activity"/>
    <property type="evidence" value="ECO:0007669"/>
    <property type="project" value="InterPro"/>
</dbReference>
<dbReference type="Gene3D" id="3.30.505.10">
    <property type="entry name" value="SH2 domain"/>
    <property type="match status" value="1"/>
</dbReference>
<accession>A0A183FT23</accession>
<dbReference type="OrthoDB" id="535945at2759"/>
<dbReference type="Gene3D" id="3.30.200.20">
    <property type="entry name" value="Phosphorylase Kinase, domain 1"/>
    <property type="match status" value="1"/>
</dbReference>
<protein>
    <submittedName>
        <fullName evidence="6">Pkinase_Tyr domain-containing protein</fullName>
    </submittedName>
</protein>
<dbReference type="SUPFAM" id="SSF56112">
    <property type="entry name" value="Protein kinase-like (PK-like)"/>
    <property type="match status" value="1"/>
</dbReference>
<dbReference type="SUPFAM" id="SSF55550">
    <property type="entry name" value="SH2 domain"/>
    <property type="match status" value="1"/>
</dbReference>
<accession>A0A3P7ZUB9</accession>
<dbReference type="Proteomes" id="UP000050761">
    <property type="component" value="Unassembled WGS sequence"/>
</dbReference>
<reference evidence="4 5" key="1">
    <citation type="submission" date="2018-11" db="EMBL/GenBank/DDBJ databases">
        <authorList>
            <consortium name="Pathogen Informatics"/>
        </authorList>
    </citation>
    <scope>NUCLEOTIDE SEQUENCE [LARGE SCALE GENOMIC DNA]</scope>
</reference>
<dbReference type="InterPro" id="IPR050198">
    <property type="entry name" value="Non-receptor_tyrosine_kinases"/>
</dbReference>
<dbReference type="WBParaSite" id="HPBE_0001117401-mRNA-1">
    <property type="protein sequence ID" value="HPBE_0001117401-mRNA-1"/>
    <property type="gene ID" value="HPBE_0001117401"/>
</dbReference>
<proteinExistence type="predicted"/>
<dbReference type="InterPro" id="IPR036860">
    <property type="entry name" value="SH2_dom_sf"/>
</dbReference>
<organism evidence="5 6">
    <name type="scientific">Heligmosomoides polygyrus</name>
    <name type="common">Parasitic roundworm</name>
    <dbReference type="NCBI Taxonomy" id="6339"/>
    <lineage>
        <taxon>Eukaryota</taxon>
        <taxon>Metazoa</taxon>
        <taxon>Ecdysozoa</taxon>
        <taxon>Nematoda</taxon>
        <taxon>Chromadorea</taxon>
        <taxon>Rhabditida</taxon>
        <taxon>Rhabditina</taxon>
        <taxon>Rhabditomorpha</taxon>
        <taxon>Strongyloidea</taxon>
        <taxon>Heligmosomidae</taxon>
        <taxon>Heligmosomoides</taxon>
    </lineage>
</organism>